<dbReference type="Proteomes" id="UP001500540">
    <property type="component" value="Unassembled WGS sequence"/>
</dbReference>
<evidence type="ECO:0000313" key="3">
    <source>
        <dbReference type="Proteomes" id="UP001500540"/>
    </source>
</evidence>
<dbReference type="RefSeq" id="WP_344782544.1">
    <property type="nucleotide sequence ID" value="NZ_BAABAF010000006.1"/>
</dbReference>
<dbReference type="GO" id="GO:0016740">
    <property type="term" value="F:transferase activity"/>
    <property type="evidence" value="ECO:0007669"/>
    <property type="project" value="UniProtKB-KW"/>
</dbReference>
<keyword evidence="2" id="KW-0808">Transferase</keyword>
<dbReference type="PANTHER" id="PTHR48228">
    <property type="entry name" value="SUCCINYL-COA--D-CITRAMALATE COA-TRANSFERASE"/>
    <property type="match status" value="1"/>
</dbReference>
<evidence type="ECO:0000313" key="2">
    <source>
        <dbReference type="EMBL" id="GAA3765318.1"/>
    </source>
</evidence>
<comment type="caution">
    <text evidence="2">The sequence shown here is derived from an EMBL/GenBank/DDBJ whole genome shotgun (WGS) entry which is preliminary data.</text>
</comment>
<organism evidence="2 3">
    <name type="scientific">Microbacterium kribbense</name>
    <dbReference type="NCBI Taxonomy" id="433645"/>
    <lineage>
        <taxon>Bacteria</taxon>
        <taxon>Bacillati</taxon>
        <taxon>Actinomycetota</taxon>
        <taxon>Actinomycetes</taxon>
        <taxon>Micrococcales</taxon>
        <taxon>Microbacteriaceae</taxon>
        <taxon>Microbacterium</taxon>
    </lineage>
</organism>
<dbReference type="Pfam" id="PF02515">
    <property type="entry name" value="CoA_transf_3"/>
    <property type="match status" value="1"/>
</dbReference>
<dbReference type="PANTHER" id="PTHR48228:SF4">
    <property type="entry name" value="BLR3030 PROTEIN"/>
    <property type="match status" value="1"/>
</dbReference>
<gene>
    <name evidence="2" type="ORF">GCM10022240_16940</name>
</gene>
<dbReference type="InterPro" id="IPR023606">
    <property type="entry name" value="CoA-Trfase_III_dom_1_sf"/>
</dbReference>
<name>A0ABP7GHM4_9MICO</name>
<evidence type="ECO:0000256" key="1">
    <source>
        <dbReference type="SAM" id="MobiDB-lite"/>
    </source>
</evidence>
<dbReference type="EMBL" id="BAABAF010000006">
    <property type="protein sequence ID" value="GAA3765318.1"/>
    <property type="molecule type" value="Genomic_DNA"/>
</dbReference>
<dbReference type="InterPro" id="IPR050509">
    <property type="entry name" value="CoA-transferase_III"/>
</dbReference>
<sequence>MSAFADLLALLWRATAATGSGERAADGAAGGQGPDGEAAEGAGSATGPRVVLPSAFDVTGLATGAIAAGLRAAAELVAARAGAATPAVTVDSRDACADFAREGLFTPVDWEHPAIWDPIAGNYRTADGWIRLHTNYTWHRAVVERVLDARGRDAVHAALATRTGDEVETAVVAAGGAAAVMHDRAQWLASAAGAATAGARPISITERPAASSAAPRWNGRSGAGLPLAGVRVLDLTRVIAGPTCTTFLGGYGADVLRIDPPGFDEVTSLLPVTTVGKRTAFLDLRESAGRAAFERLVADADVLVTGLRSDALAGLGYDDAALGALNADLIHASLDAYGWEGPWRGRRGFDSLVQMSCGIAAAGAAAAGVDTPTPLPVQALDHAAGWLLGAAIARALTRRLTDGTTARIHASLIGTANLLYELTAPAQAPAGLAEVGLEEVDTAWGPARGVPMPGRIDGVVPDWAPQAGPLGRHPARWNPR</sequence>
<feature type="compositionally biased region" description="Low complexity" evidence="1">
    <location>
        <begin position="35"/>
        <end position="45"/>
    </location>
</feature>
<proteinExistence type="predicted"/>
<feature type="region of interest" description="Disordered" evidence="1">
    <location>
        <begin position="21"/>
        <end position="45"/>
    </location>
</feature>
<protein>
    <submittedName>
        <fullName evidence="2">CoA transferase</fullName>
    </submittedName>
</protein>
<dbReference type="SUPFAM" id="SSF89796">
    <property type="entry name" value="CoA-transferase family III (CaiB/BaiF)"/>
    <property type="match status" value="2"/>
</dbReference>
<reference evidence="3" key="1">
    <citation type="journal article" date="2019" name="Int. J. Syst. Evol. Microbiol.">
        <title>The Global Catalogue of Microorganisms (GCM) 10K type strain sequencing project: providing services to taxonomists for standard genome sequencing and annotation.</title>
        <authorList>
            <consortium name="The Broad Institute Genomics Platform"/>
            <consortium name="The Broad Institute Genome Sequencing Center for Infectious Disease"/>
            <person name="Wu L."/>
            <person name="Ma J."/>
        </authorList>
    </citation>
    <scope>NUCLEOTIDE SEQUENCE [LARGE SCALE GENOMIC DNA]</scope>
    <source>
        <strain evidence="3">JCM 16950</strain>
    </source>
</reference>
<dbReference type="Gene3D" id="3.40.50.10540">
    <property type="entry name" value="Crotonobetainyl-coa:carnitine coa-transferase, domain 1"/>
    <property type="match status" value="1"/>
</dbReference>
<accession>A0ABP7GHM4</accession>
<keyword evidence="3" id="KW-1185">Reference proteome</keyword>
<dbReference type="InterPro" id="IPR003673">
    <property type="entry name" value="CoA-Trfase_fam_III"/>
</dbReference>